<feature type="compositionally biased region" description="Basic and acidic residues" evidence="1">
    <location>
        <begin position="43"/>
        <end position="54"/>
    </location>
</feature>
<evidence type="ECO:0000313" key="2">
    <source>
        <dbReference type="EMBL" id="ERI80812.1"/>
    </source>
</evidence>
<dbReference type="Proteomes" id="UP000016496">
    <property type="component" value="Unassembled WGS sequence"/>
</dbReference>
<evidence type="ECO:0000313" key="3">
    <source>
        <dbReference type="Proteomes" id="UP000016496"/>
    </source>
</evidence>
<proteinExistence type="predicted"/>
<protein>
    <submittedName>
        <fullName evidence="2">Uncharacterized protein</fullName>
    </submittedName>
</protein>
<dbReference type="AlphaFoldDB" id="U2DH71"/>
<gene>
    <name evidence="2" type="ORF">HMPREF1981_03549</name>
</gene>
<name>U2DH71_9BACE</name>
<comment type="caution">
    <text evidence="2">The sequence shown here is derived from an EMBL/GenBank/DDBJ whole genome shotgun (WGS) entry which is preliminary data.</text>
</comment>
<reference evidence="2 3" key="1">
    <citation type="submission" date="2013-08" db="EMBL/GenBank/DDBJ databases">
        <authorList>
            <person name="Weinstock G."/>
            <person name="Sodergren E."/>
            <person name="Wylie T."/>
            <person name="Fulton L."/>
            <person name="Fulton R."/>
            <person name="Fronick C."/>
            <person name="O'Laughlin M."/>
            <person name="Godfrey J."/>
            <person name="Miner T."/>
            <person name="Herter B."/>
            <person name="Appelbaum E."/>
            <person name="Cordes M."/>
            <person name="Lek S."/>
            <person name="Wollam A."/>
            <person name="Pepin K.H."/>
            <person name="Palsikar V.B."/>
            <person name="Mitreva M."/>
            <person name="Wilson R.K."/>
        </authorList>
    </citation>
    <scope>NUCLEOTIDE SEQUENCE [LARGE SCALE GENOMIC DNA]</scope>
    <source>
        <strain evidence="2 3">F0041</strain>
    </source>
</reference>
<feature type="region of interest" description="Disordered" evidence="1">
    <location>
        <begin position="14"/>
        <end position="63"/>
    </location>
</feature>
<feature type="non-terminal residue" evidence="2">
    <location>
        <position position="1"/>
    </location>
</feature>
<evidence type="ECO:0000256" key="1">
    <source>
        <dbReference type="SAM" id="MobiDB-lite"/>
    </source>
</evidence>
<dbReference type="HOGENOM" id="CLU_2872697_0_0_10"/>
<sequence length="63" mass="7147">RASVSLHRKRYGLQRKVRFPPDRAEFSPSAFKPMNKPTSSPEHSTETSEQKSEKTPGNFACII</sequence>
<organism evidence="2 3">
    <name type="scientific">Bacteroides pyogenes F0041</name>
    <dbReference type="NCBI Taxonomy" id="1321819"/>
    <lineage>
        <taxon>Bacteria</taxon>
        <taxon>Pseudomonadati</taxon>
        <taxon>Bacteroidota</taxon>
        <taxon>Bacteroidia</taxon>
        <taxon>Bacteroidales</taxon>
        <taxon>Bacteroidaceae</taxon>
        <taxon>Bacteroides</taxon>
    </lineage>
</organism>
<accession>U2DH71</accession>
<dbReference type="EMBL" id="AWSV01000182">
    <property type="protein sequence ID" value="ERI80812.1"/>
    <property type="molecule type" value="Genomic_DNA"/>
</dbReference>